<comment type="caution">
    <text evidence="1">The sequence shown here is derived from an EMBL/GenBank/DDBJ whole genome shotgun (WGS) entry which is preliminary data.</text>
</comment>
<sequence length="33" mass="3671">MTSALVEKDWAMPLKWGGLQPVYVTTMHKSPAP</sequence>
<gene>
    <name evidence="1" type="ORF">S06H3_01218</name>
</gene>
<name>X1JNL9_9ZZZZ</name>
<accession>X1JNL9</accession>
<proteinExistence type="predicted"/>
<dbReference type="AlphaFoldDB" id="X1JNL9"/>
<reference evidence="1" key="1">
    <citation type="journal article" date="2014" name="Front. Microbiol.">
        <title>High frequency of phylogenetically diverse reductive dehalogenase-homologous genes in deep subseafloor sedimentary metagenomes.</title>
        <authorList>
            <person name="Kawai M."/>
            <person name="Futagami T."/>
            <person name="Toyoda A."/>
            <person name="Takaki Y."/>
            <person name="Nishi S."/>
            <person name="Hori S."/>
            <person name="Arai W."/>
            <person name="Tsubouchi T."/>
            <person name="Morono Y."/>
            <person name="Uchiyama I."/>
            <person name="Ito T."/>
            <person name="Fujiyama A."/>
            <person name="Inagaki F."/>
            <person name="Takami H."/>
        </authorList>
    </citation>
    <scope>NUCLEOTIDE SEQUENCE</scope>
    <source>
        <strain evidence="1">Expedition CK06-06</strain>
    </source>
</reference>
<organism evidence="1">
    <name type="scientific">marine sediment metagenome</name>
    <dbReference type="NCBI Taxonomy" id="412755"/>
    <lineage>
        <taxon>unclassified sequences</taxon>
        <taxon>metagenomes</taxon>
        <taxon>ecological metagenomes</taxon>
    </lineage>
</organism>
<dbReference type="EMBL" id="BARV01000291">
    <property type="protein sequence ID" value="GAH96336.1"/>
    <property type="molecule type" value="Genomic_DNA"/>
</dbReference>
<evidence type="ECO:0000313" key="1">
    <source>
        <dbReference type="EMBL" id="GAH96336.1"/>
    </source>
</evidence>
<protein>
    <submittedName>
        <fullName evidence="1">Uncharacterized protein</fullName>
    </submittedName>
</protein>
<feature type="non-terminal residue" evidence="1">
    <location>
        <position position="33"/>
    </location>
</feature>